<comment type="pathway">
    <text evidence="2 11">Cofactor biosynthesis; NAD(+) biosynthesis; deamido-NAD(+) from nicotinate D-ribonucleotide: step 1/1.</text>
</comment>
<keyword evidence="15" id="KW-1185">Reference proteome</keyword>
<sequence>MPAPTLVTTNTNTTTIPASSPSSCRHLETDAYPRHACATRPIQIYLGGSFDPVHNSHLALLAHVYQHLHTARPLSKLSAYFMPTSRSPLKDNSSRPEHRMAMLQLAIDEMTAAKTQTAISPADFGICDHEIWQTPPTYSIDTLRALRQANPEASLVFVIGADNVQSLPQWRDGDRLIEFAHLWVIPRDHLQTHQHIANLLPNKLKSALTEHIEDLKYAAKGHIYIDSHRVDPISSSAIRQAITEGSFDIAKSALPRSVYSYIMKNNLYHSY</sequence>
<dbReference type="EC" id="2.7.7.18" evidence="11"/>
<organism evidence="14 15">
    <name type="scientific">Psychrobacter sanguinis</name>
    <dbReference type="NCBI Taxonomy" id="861445"/>
    <lineage>
        <taxon>Bacteria</taxon>
        <taxon>Pseudomonadati</taxon>
        <taxon>Pseudomonadota</taxon>
        <taxon>Gammaproteobacteria</taxon>
        <taxon>Moraxellales</taxon>
        <taxon>Moraxellaceae</taxon>
        <taxon>Psychrobacter</taxon>
    </lineage>
</organism>
<evidence type="ECO:0000313" key="15">
    <source>
        <dbReference type="Proteomes" id="UP000442109"/>
    </source>
</evidence>
<keyword evidence="6 11" id="KW-0548">Nucleotidyltransferase</keyword>
<comment type="function">
    <text evidence="1 11">Catalyzes the reversible adenylation of nicotinate mononucleotide (NaMN) to nicotinic acid adenine dinucleotide (NaAD).</text>
</comment>
<dbReference type="PANTHER" id="PTHR39321">
    <property type="entry name" value="NICOTINATE-NUCLEOTIDE ADENYLYLTRANSFERASE-RELATED"/>
    <property type="match status" value="1"/>
</dbReference>
<dbReference type="CDD" id="cd02165">
    <property type="entry name" value="NMNAT"/>
    <property type="match status" value="1"/>
</dbReference>
<keyword evidence="4 11" id="KW-0662">Pyridine nucleotide biosynthesis</keyword>
<evidence type="ECO:0000256" key="7">
    <source>
        <dbReference type="ARBA" id="ARBA00022741"/>
    </source>
</evidence>
<proteinExistence type="inferred from homology"/>
<reference evidence="14 15" key="1">
    <citation type="journal article" date="2019" name="PLoS ONE">
        <title>Pup mortality in New Zealand sea lions (Phocarctos hookeri) at Enderby Island, Auckland Islands, 2013-18.</title>
        <authorList>
            <person name="Michael S.A."/>
            <person name="Hayman D.T.S."/>
            <person name="Gray R."/>
            <person name="Zhang J."/>
            <person name="Rogers L."/>
            <person name="Roe W.D."/>
        </authorList>
    </citation>
    <scope>NUCLEOTIDE SEQUENCE [LARGE SCALE GENOMIC DNA]</scope>
    <source>
        <strain evidence="14 15">SM868</strain>
    </source>
</reference>
<dbReference type="GO" id="GO:0004515">
    <property type="term" value="F:nicotinate-nucleotide adenylyltransferase activity"/>
    <property type="evidence" value="ECO:0007669"/>
    <property type="project" value="UniProtKB-UniRule"/>
</dbReference>
<dbReference type="InterPro" id="IPR005248">
    <property type="entry name" value="NadD/NMNAT"/>
</dbReference>
<evidence type="ECO:0000256" key="12">
    <source>
        <dbReference type="SAM" id="MobiDB-lite"/>
    </source>
</evidence>
<dbReference type="RefSeq" id="WP_155586650.1">
    <property type="nucleotide sequence ID" value="NZ_WFKQ01000001.1"/>
</dbReference>
<comment type="similarity">
    <text evidence="3 11">Belongs to the NadD family.</text>
</comment>
<dbReference type="Proteomes" id="UP000442109">
    <property type="component" value="Unassembled WGS sequence"/>
</dbReference>
<dbReference type="Gene3D" id="3.40.50.620">
    <property type="entry name" value="HUPs"/>
    <property type="match status" value="1"/>
</dbReference>
<dbReference type="InterPro" id="IPR014729">
    <property type="entry name" value="Rossmann-like_a/b/a_fold"/>
</dbReference>
<dbReference type="GO" id="GO:0005524">
    <property type="term" value="F:ATP binding"/>
    <property type="evidence" value="ECO:0007669"/>
    <property type="project" value="UniProtKB-KW"/>
</dbReference>
<evidence type="ECO:0000313" key="14">
    <source>
        <dbReference type="EMBL" id="MUG31485.1"/>
    </source>
</evidence>
<gene>
    <name evidence="11 14" type="primary">nadD</name>
    <name evidence="14" type="ORF">GB996_01590</name>
</gene>
<accession>A0A844LY32</accession>
<feature type="region of interest" description="Disordered" evidence="12">
    <location>
        <begin position="1"/>
        <end position="22"/>
    </location>
</feature>
<evidence type="ECO:0000256" key="9">
    <source>
        <dbReference type="ARBA" id="ARBA00023027"/>
    </source>
</evidence>
<dbReference type="GO" id="GO:0009435">
    <property type="term" value="P:NAD+ biosynthetic process"/>
    <property type="evidence" value="ECO:0007669"/>
    <property type="project" value="UniProtKB-UniRule"/>
</dbReference>
<evidence type="ECO:0000256" key="5">
    <source>
        <dbReference type="ARBA" id="ARBA00022679"/>
    </source>
</evidence>
<feature type="domain" description="Cytidyltransferase-like" evidence="13">
    <location>
        <begin position="45"/>
        <end position="240"/>
    </location>
</feature>
<dbReference type="PANTHER" id="PTHR39321:SF3">
    <property type="entry name" value="PHOSPHOPANTETHEINE ADENYLYLTRANSFERASE"/>
    <property type="match status" value="1"/>
</dbReference>
<evidence type="ECO:0000256" key="6">
    <source>
        <dbReference type="ARBA" id="ARBA00022695"/>
    </source>
</evidence>
<dbReference type="OrthoDB" id="5295945at2"/>
<keyword evidence="9 11" id="KW-0520">NAD</keyword>
<keyword evidence="5 11" id="KW-0808">Transferase</keyword>
<name>A0A844LY32_9GAMM</name>
<dbReference type="SUPFAM" id="SSF52374">
    <property type="entry name" value="Nucleotidylyl transferase"/>
    <property type="match status" value="1"/>
</dbReference>
<evidence type="ECO:0000256" key="3">
    <source>
        <dbReference type="ARBA" id="ARBA00009014"/>
    </source>
</evidence>
<evidence type="ECO:0000256" key="2">
    <source>
        <dbReference type="ARBA" id="ARBA00005019"/>
    </source>
</evidence>
<keyword evidence="7 11" id="KW-0547">Nucleotide-binding</keyword>
<dbReference type="UniPathway" id="UPA00253">
    <property type="reaction ID" value="UER00332"/>
</dbReference>
<evidence type="ECO:0000256" key="10">
    <source>
        <dbReference type="ARBA" id="ARBA00048721"/>
    </source>
</evidence>
<evidence type="ECO:0000256" key="1">
    <source>
        <dbReference type="ARBA" id="ARBA00002324"/>
    </source>
</evidence>
<comment type="catalytic activity">
    <reaction evidence="10 11">
        <text>nicotinate beta-D-ribonucleotide + ATP + H(+) = deamido-NAD(+) + diphosphate</text>
        <dbReference type="Rhea" id="RHEA:22860"/>
        <dbReference type="ChEBI" id="CHEBI:15378"/>
        <dbReference type="ChEBI" id="CHEBI:30616"/>
        <dbReference type="ChEBI" id="CHEBI:33019"/>
        <dbReference type="ChEBI" id="CHEBI:57502"/>
        <dbReference type="ChEBI" id="CHEBI:58437"/>
        <dbReference type="EC" id="2.7.7.18"/>
    </reaction>
</comment>
<evidence type="ECO:0000259" key="13">
    <source>
        <dbReference type="Pfam" id="PF01467"/>
    </source>
</evidence>
<dbReference type="HAMAP" id="MF_00244">
    <property type="entry name" value="NaMN_adenylyltr"/>
    <property type="match status" value="1"/>
</dbReference>
<keyword evidence="8 11" id="KW-0067">ATP-binding</keyword>
<evidence type="ECO:0000256" key="11">
    <source>
        <dbReference type="HAMAP-Rule" id="MF_00244"/>
    </source>
</evidence>
<dbReference type="AlphaFoldDB" id="A0A844LY32"/>
<evidence type="ECO:0000256" key="4">
    <source>
        <dbReference type="ARBA" id="ARBA00022642"/>
    </source>
</evidence>
<dbReference type="NCBIfam" id="TIGR00482">
    <property type="entry name" value="nicotinate (nicotinamide) nucleotide adenylyltransferase"/>
    <property type="match status" value="1"/>
</dbReference>
<dbReference type="EMBL" id="WFKQ01000001">
    <property type="protein sequence ID" value="MUG31485.1"/>
    <property type="molecule type" value="Genomic_DNA"/>
</dbReference>
<comment type="caution">
    <text evidence="14">The sequence shown here is derived from an EMBL/GenBank/DDBJ whole genome shotgun (WGS) entry which is preliminary data.</text>
</comment>
<dbReference type="InterPro" id="IPR004821">
    <property type="entry name" value="Cyt_trans-like"/>
</dbReference>
<protein>
    <recommendedName>
        <fullName evidence="11">Probable nicotinate-nucleotide adenylyltransferase</fullName>
        <ecNumber evidence="11">2.7.7.18</ecNumber>
    </recommendedName>
    <alternativeName>
        <fullName evidence="11">Deamido-NAD(+) diphosphorylase</fullName>
    </alternativeName>
    <alternativeName>
        <fullName evidence="11">Deamido-NAD(+) pyrophosphorylase</fullName>
    </alternativeName>
    <alternativeName>
        <fullName evidence="11">Nicotinate mononucleotide adenylyltransferase</fullName>
        <shortName evidence="11">NaMN adenylyltransferase</shortName>
    </alternativeName>
</protein>
<dbReference type="Pfam" id="PF01467">
    <property type="entry name" value="CTP_transf_like"/>
    <property type="match status" value="1"/>
</dbReference>
<evidence type="ECO:0000256" key="8">
    <source>
        <dbReference type="ARBA" id="ARBA00022840"/>
    </source>
</evidence>